<gene>
    <name evidence="12" type="ORF">H5975_05620</name>
</gene>
<dbReference type="InterPro" id="IPR027417">
    <property type="entry name" value="P-loop_NTPase"/>
</dbReference>
<dbReference type="Pfam" id="PF12705">
    <property type="entry name" value="PDDEXK_1"/>
    <property type="match status" value="1"/>
</dbReference>
<evidence type="ECO:0000256" key="6">
    <source>
        <dbReference type="ARBA" id="ARBA00022839"/>
    </source>
</evidence>
<evidence type="ECO:0000256" key="7">
    <source>
        <dbReference type="ARBA" id="ARBA00022840"/>
    </source>
</evidence>
<feature type="domain" description="PD-(D/E)XK endonuclease-like" evidence="10">
    <location>
        <begin position="855"/>
        <end position="1114"/>
    </location>
</feature>
<sequence length="1254" mass="144144">MSTLNFVYGPASRDHQKELVHELHDQLIAHPTDQFFFLVPNHIKFSTEIDVLKQLRTMDDQPQIYAQSQVQVLSFTRLAWFLLRNEPDYQIPRISQSGMTMLVAKIVQGLSEDDLKMFAKEAHRYGFIQDLTSQVLELQTANIDPSDHDAITEHIQKWAQANNEQISSAFWNKLTVLFKVYEAFQHGMTNQLNTTAVYQLLAKRLNQGDFSHTHFFLNRYNGQFSAMEEQVVEAIIKNAASTTIGLVLDKPYRNGKEPEDNTLFYQTGMQYHRLANFAQSDPEIKLEPDIEAHDLRVNKDLVGVEEWMKAQVQFSTPQPPAELNNNVHFFTASTRFAELERVATKIRQLVASGQYRYRDFLVLTRHLDGYMTMLKPVFDANEVPMFNDNDRSMTNHPLVTLLEALFKIASRHYQLPDVLQLLKTGLVIPQKIGDDGRSYYPVQEFMNAIYTTENWCLEYGKTGNAWLDKKEWQFIPYANQQVVINEEQQKRNEQRTNQINWVKSVIREQVAPIVQKLQEATDGQTAAQILYQGLKNLGIDQQLQRWTKEATDRGQMDLAQQPQQVWNALCNLLDEYVTVLGKNGTFDLDEFAEILQVGFQTATYSQIPSTMDQVLVSETGIVQTDQRKVVFMIGSTDDVMPEVKISDGLLSEPDKEILQQGLSDDQFLPISGMQRVDNEPMINYLGMLSGREQLYLSAPEMGNDEDKLKLSPYMQGFAQYYGRWDNQARRLTSDLPFAPQPRADFNELKPFIGAPASTLTNYIQVERRAKNDGQSIGAGWRAVSRELNHERLGWLKSSLNYQNTTTKLSSDLAAQLYGHLDPEVVSQKAKAHRLGQTFDESSILPEMRHNTLVTSISQLQTFYRNPYEYFLKYGLGLKKREELEISNANSGTFYHDAMEAFIRLLKQDRIKLAELADDQLAAYVAKAIDWAFNRQPGLVDLANNYLRITYQKHHLEGIVLTMARVLRNQARFSAAHPITTEQEFGNPGALDDRHDSQPAYRSLIYETHIRSPKAASPDRKRKVYLRGRIDRVDEIHNDHQDYLTVVDYKSANKEFDLVDAYEGLDLQMLTYLNNLQANLDIANPERPTAIAGALYLHLFNPNYSYKDVIKGSPEMTELKHHEYKGILLNNDDVLRQIDEGLAADKPDPVILGLSYTKTKDLIKAKKGSLLVDDQQLARLLEQNKWLIINATQQIFSGNVELRPFRRDQQTGLDYSDYLDIYHFDNLLDQNKYRDIILTDDDVMKKLSGKEDEHE</sequence>
<keyword evidence="1" id="KW-0540">Nuclease</keyword>
<dbReference type="RefSeq" id="WP_204785232.1">
    <property type="nucleotide sequence ID" value="NZ_JACJKU010000050.1"/>
</dbReference>
<keyword evidence="3" id="KW-0227">DNA damage</keyword>
<evidence type="ECO:0000256" key="3">
    <source>
        <dbReference type="ARBA" id="ARBA00022763"/>
    </source>
</evidence>
<feature type="domain" description="ATP-dependent helicase/deoxyribonuclease subunit B N-terminal" evidence="11">
    <location>
        <begin position="6"/>
        <end position="289"/>
    </location>
</feature>
<keyword evidence="4" id="KW-0378">Hydrolase</keyword>
<reference evidence="12 13" key="1">
    <citation type="journal article" date="2021" name="Sci. Rep.">
        <title>The distribution of antibiotic resistance genes in chicken gut microbiota commensals.</title>
        <authorList>
            <person name="Juricova H."/>
            <person name="Matiasovicova J."/>
            <person name="Kubasova T."/>
            <person name="Cejkova D."/>
            <person name="Rychlik I."/>
        </authorList>
    </citation>
    <scope>NUCLEOTIDE SEQUENCE [LARGE SCALE GENOMIC DNA]</scope>
    <source>
        <strain evidence="12 13">An574</strain>
    </source>
</reference>
<comment type="caution">
    <text evidence="12">The sequence shown here is derived from an EMBL/GenBank/DDBJ whole genome shotgun (WGS) entry which is preliminary data.</text>
</comment>
<evidence type="ECO:0000259" key="11">
    <source>
        <dbReference type="Pfam" id="PF21445"/>
    </source>
</evidence>
<dbReference type="PANTHER" id="PTHR30591">
    <property type="entry name" value="RECBCD ENZYME SUBUNIT RECC"/>
    <property type="match status" value="1"/>
</dbReference>
<evidence type="ECO:0000256" key="2">
    <source>
        <dbReference type="ARBA" id="ARBA00022741"/>
    </source>
</evidence>
<dbReference type="PANTHER" id="PTHR30591:SF1">
    <property type="entry name" value="RECBCD ENZYME SUBUNIT RECC"/>
    <property type="match status" value="1"/>
</dbReference>
<keyword evidence="8" id="KW-0238">DNA-binding</keyword>
<accession>A0ABS2GXD6</accession>
<evidence type="ECO:0000313" key="13">
    <source>
        <dbReference type="Proteomes" id="UP000785625"/>
    </source>
</evidence>
<keyword evidence="13" id="KW-1185">Reference proteome</keyword>
<dbReference type="SUPFAM" id="SSF52540">
    <property type="entry name" value="P-loop containing nucleoside triphosphate hydrolases"/>
    <property type="match status" value="1"/>
</dbReference>
<keyword evidence="7" id="KW-0067">ATP-binding</keyword>
<protein>
    <submittedName>
        <fullName evidence="12">PD-(D/E)XK nuclease family protein</fullName>
    </submittedName>
</protein>
<dbReference type="Gene3D" id="3.90.320.10">
    <property type="match status" value="1"/>
</dbReference>
<evidence type="ECO:0000256" key="4">
    <source>
        <dbReference type="ARBA" id="ARBA00022801"/>
    </source>
</evidence>
<dbReference type="InterPro" id="IPR011335">
    <property type="entry name" value="Restrct_endonuc-II-like"/>
</dbReference>
<evidence type="ECO:0000259" key="10">
    <source>
        <dbReference type="Pfam" id="PF12705"/>
    </source>
</evidence>
<proteinExistence type="predicted"/>
<dbReference type="InterPro" id="IPR011604">
    <property type="entry name" value="PDDEXK-like_dom_sf"/>
</dbReference>
<keyword evidence="2" id="KW-0547">Nucleotide-binding</keyword>
<evidence type="ECO:0000256" key="1">
    <source>
        <dbReference type="ARBA" id="ARBA00022722"/>
    </source>
</evidence>
<evidence type="ECO:0000256" key="5">
    <source>
        <dbReference type="ARBA" id="ARBA00022806"/>
    </source>
</evidence>
<dbReference type="InterPro" id="IPR049035">
    <property type="entry name" value="ADDB_N"/>
</dbReference>
<evidence type="ECO:0000256" key="8">
    <source>
        <dbReference type="ARBA" id="ARBA00023125"/>
    </source>
</evidence>
<organism evidence="12 13">
    <name type="scientific">Limosilactobacillus coleohominis</name>
    <dbReference type="NCBI Taxonomy" id="181675"/>
    <lineage>
        <taxon>Bacteria</taxon>
        <taxon>Bacillati</taxon>
        <taxon>Bacillota</taxon>
        <taxon>Bacilli</taxon>
        <taxon>Lactobacillales</taxon>
        <taxon>Lactobacillaceae</taxon>
        <taxon>Limosilactobacillus</taxon>
    </lineage>
</organism>
<keyword evidence="5" id="KW-0347">Helicase</keyword>
<dbReference type="InterPro" id="IPR038726">
    <property type="entry name" value="PDDEXK_AddAB-type"/>
</dbReference>
<keyword evidence="6" id="KW-0269">Exonuclease</keyword>
<dbReference type="Gene3D" id="3.40.50.300">
    <property type="entry name" value="P-loop containing nucleotide triphosphate hydrolases"/>
    <property type="match status" value="3"/>
</dbReference>
<keyword evidence="9" id="KW-0234">DNA repair</keyword>
<dbReference type="Proteomes" id="UP000785625">
    <property type="component" value="Unassembled WGS sequence"/>
</dbReference>
<dbReference type="SUPFAM" id="SSF52980">
    <property type="entry name" value="Restriction endonuclease-like"/>
    <property type="match status" value="1"/>
</dbReference>
<evidence type="ECO:0000256" key="9">
    <source>
        <dbReference type="ARBA" id="ARBA00023204"/>
    </source>
</evidence>
<evidence type="ECO:0000313" key="12">
    <source>
        <dbReference type="EMBL" id="MBM6940952.1"/>
    </source>
</evidence>
<name>A0ABS2GXD6_9LACO</name>
<dbReference type="EMBL" id="JACJKU010000050">
    <property type="protein sequence ID" value="MBM6940952.1"/>
    <property type="molecule type" value="Genomic_DNA"/>
</dbReference>
<dbReference type="Pfam" id="PF21445">
    <property type="entry name" value="ADDB_N"/>
    <property type="match status" value="1"/>
</dbReference>